<dbReference type="PANTHER" id="PTHR21337:SF0">
    <property type="entry name" value="PHOSPHO-2-DEHYDRO-3-DEOXYHEPTONATE ALDOLASE"/>
    <property type="match status" value="1"/>
</dbReference>
<evidence type="ECO:0000256" key="1">
    <source>
        <dbReference type="ARBA" id="ARBA00008911"/>
    </source>
</evidence>
<dbReference type="Pfam" id="PF01474">
    <property type="entry name" value="DAHP_synth_2"/>
    <property type="match status" value="1"/>
</dbReference>
<evidence type="ECO:0000313" key="6">
    <source>
        <dbReference type="Proteomes" id="UP000245790"/>
    </source>
</evidence>
<comment type="catalytic activity">
    <reaction evidence="4">
        <text>D-erythrose 4-phosphate + phosphoenolpyruvate + H2O = 7-phospho-2-dehydro-3-deoxy-D-arabino-heptonate + phosphate</text>
        <dbReference type="Rhea" id="RHEA:14717"/>
        <dbReference type="ChEBI" id="CHEBI:15377"/>
        <dbReference type="ChEBI" id="CHEBI:16897"/>
        <dbReference type="ChEBI" id="CHEBI:43474"/>
        <dbReference type="ChEBI" id="CHEBI:58394"/>
        <dbReference type="ChEBI" id="CHEBI:58702"/>
        <dbReference type="EC" id="2.5.1.54"/>
    </reaction>
</comment>
<accession>A0A316FVJ2</accession>
<name>A0A316FVJ2_9GAMM</name>
<feature type="binding site" evidence="3">
    <location>
        <position position="66"/>
    </location>
    <ligand>
        <name>Mn(2+)</name>
        <dbReference type="ChEBI" id="CHEBI:29035"/>
    </ligand>
</feature>
<feature type="binding site" evidence="3">
    <location>
        <position position="344"/>
    </location>
    <ligand>
        <name>Mn(2+)</name>
        <dbReference type="ChEBI" id="CHEBI:29035"/>
    </ligand>
</feature>
<evidence type="ECO:0000256" key="3">
    <source>
        <dbReference type="PIRSR" id="PIRSR602480-1"/>
    </source>
</evidence>
<dbReference type="AlphaFoldDB" id="A0A316FVJ2"/>
<sequence length="450" mass="50650">MWTPTSWQTKTIEQQAEYSNQAELDDVISELSELPPLVSAQEVQKLRQLTAQAAKGEVFLLQGGDCAESFADCHQASISRKLQLMQQMSLLLMYGLGRPVVRVGRMAGQYAKPRSAHTETIDGTSLPSYRGDLINSAEFCAVKRQPDPSRLLKGYSLASLTLNFIRTTSPEVFQKLCQAQQWDSRQILGEQPSAFAETLNKVQKSFQLMHQLSPSHWQPLQEFYTCHEALHLHYEQALTRNIDQQWFNLSTHMPWVGMRTAKPDSAHIEYLRGIENPIAIKIGPRMTERWLCGIIEQLNPINAPGKITLITRLGHQQVAKKLPELIKLMQRQDYAVTWCCDPMHGNTQIAQNGIKTRHFSHISSELQQTVSLHQQHASVLGGVHLELTGEMVTECVGGHCAIQEKDLKTGYTSLVDPRLNPAQAIELSLNLMKAFENQGVTQGFPSVKNY</sequence>
<dbReference type="EC" id="2.5.1.54" evidence="4"/>
<comment type="cofactor">
    <cofactor evidence="3">
        <name>Mn(2+)</name>
        <dbReference type="ChEBI" id="CHEBI:29035"/>
    </cofactor>
    <cofactor evidence="3">
        <name>Co(2+)</name>
        <dbReference type="ChEBI" id="CHEBI:48828"/>
    </cofactor>
    <cofactor evidence="3">
        <name>Cd(2+)</name>
        <dbReference type="ChEBI" id="CHEBI:48775"/>
    </cofactor>
    <text evidence="3">Binds 1 divalent cation per subunit. The enzyme is active with manganese, cobalt or cadmium ions.</text>
</comment>
<keyword evidence="2 4" id="KW-0808">Transferase</keyword>
<dbReference type="InterPro" id="IPR013785">
    <property type="entry name" value="Aldolase_TIM"/>
</dbReference>
<dbReference type="EMBL" id="QGGU01000005">
    <property type="protein sequence ID" value="PWK51696.1"/>
    <property type="molecule type" value="Genomic_DNA"/>
</dbReference>
<proteinExistence type="inferred from homology"/>
<evidence type="ECO:0000313" key="5">
    <source>
        <dbReference type="EMBL" id="PWK51696.1"/>
    </source>
</evidence>
<gene>
    <name evidence="5" type="ORF">C8D97_10511</name>
</gene>
<reference evidence="5 6" key="1">
    <citation type="submission" date="2018-05" db="EMBL/GenBank/DDBJ databases">
        <title>Genomic Encyclopedia of Type Strains, Phase IV (KMG-IV): sequencing the most valuable type-strain genomes for metagenomic binning, comparative biology and taxonomic classification.</title>
        <authorList>
            <person name="Goeker M."/>
        </authorList>
    </citation>
    <scope>NUCLEOTIDE SEQUENCE [LARGE SCALE GENOMIC DNA]</scope>
    <source>
        <strain evidence="5 6">DSM 25350</strain>
    </source>
</reference>
<organism evidence="5 6">
    <name type="scientific">Pleionea mediterranea</name>
    <dbReference type="NCBI Taxonomy" id="523701"/>
    <lineage>
        <taxon>Bacteria</taxon>
        <taxon>Pseudomonadati</taxon>
        <taxon>Pseudomonadota</taxon>
        <taxon>Gammaproteobacteria</taxon>
        <taxon>Oceanospirillales</taxon>
        <taxon>Pleioneaceae</taxon>
        <taxon>Pleionea</taxon>
    </lineage>
</organism>
<keyword evidence="3" id="KW-0170">Cobalt</keyword>
<dbReference type="SUPFAM" id="SSF51569">
    <property type="entry name" value="Aldolase"/>
    <property type="match status" value="1"/>
</dbReference>
<feature type="binding site" evidence="3">
    <location>
        <position position="281"/>
    </location>
    <ligand>
        <name>phosphoenolpyruvate</name>
        <dbReference type="ChEBI" id="CHEBI:58702"/>
    </ligand>
</feature>
<feature type="binding site" evidence="3">
    <location>
        <position position="312"/>
    </location>
    <ligand>
        <name>phosphoenolpyruvate</name>
        <dbReference type="ChEBI" id="CHEBI:58702"/>
    </ligand>
</feature>
<dbReference type="PANTHER" id="PTHR21337">
    <property type="entry name" value="PHOSPHO-2-DEHYDRO-3-DEOXYHEPTONATE ALDOLASE 1, 2"/>
    <property type="match status" value="1"/>
</dbReference>
<evidence type="ECO:0000256" key="4">
    <source>
        <dbReference type="RuleBase" id="RU363071"/>
    </source>
</evidence>
<dbReference type="Proteomes" id="UP000245790">
    <property type="component" value="Unassembled WGS sequence"/>
</dbReference>
<keyword evidence="3" id="KW-0104">Cadmium</keyword>
<evidence type="ECO:0000256" key="2">
    <source>
        <dbReference type="ARBA" id="ARBA00022679"/>
    </source>
</evidence>
<dbReference type="GO" id="GO:0009073">
    <property type="term" value="P:aromatic amino acid family biosynthetic process"/>
    <property type="evidence" value="ECO:0007669"/>
    <property type="project" value="InterPro"/>
</dbReference>
<comment type="similarity">
    <text evidence="1 4">Belongs to the class-II DAHP synthase family.</text>
</comment>
<keyword evidence="6" id="KW-1185">Reference proteome</keyword>
<dbReference type="InterPro" id="IPR002480">
    <property type="entry name" value="DAHP_synth_2"/>
</dbReference>
<dbReference type="RefSeq" id="WP_210204884.1">
    <property type="nucleotide sequence ID" value="NZ_QGGU01000005.1"/>
</dbReference>
<feature type="binding site" evidence="3">
    <location>
        <position position="386"/>
    </location>
    <ligand>
        <name>Mn(2+)</name>
        <dbReference type="ChEBI" id="CHEBI:29035"/>
    </ligand>
</feature>
<keyword evidence="3" id="KW-0464">Manganese</keyword>
<dbReference type="Gene3D" id="3.20.20.70">
    <property type="entry name" value="Aldolase class I"/>
    <property type="match status" value="1"/>
</dbReference>
<dbReference type="GO" id="GO:0003849">
    <property type="term" value="F:3-deoxy-7-phosphoheptulonate synthase activity"/>
    <property type="evidence" value="ECO:0007669"/>
    <property type="project" value="UniProtKB-EC"/>
</dbReference>
<comment type="caution">
    <text evidence="5">The sequence shown here is derived from an EMBL/GenBank/DDBJ whole genome shotgun (WGS) entry which is preliminary data.</text>
</comment>
<feature type="binding site" evidence="3">
    <location>
        <position position="105"/>
    </location>
    <ligand>
        <name>phosphoenolpyruvate</name>
        <dbReference type="ChEBI" id="CHEBI:58702"/>
    </ligand>
</feature>
<feature type="binding site" evidence="3">
    <location>
        <position position="416"/>
    </location>
    <ligand>
        <name>Mn(2+)</name>
        <dbReference type="ChEBI" id="CHEBI:29035"/>
    </ligand>
</feature>
<protein>
    <recommendedName>
        <fullName evidence="4">Phospho-2-dehydro-3-deoxyheptonate aldolase</fullName>
        <ecNumber evidence="4">2.5.1.54</ecNumber>
    </recommendedName>
</protein>